<evidence type="ECO:0000313" key="6">
    <source>
        <dbReference type="EMBL" id="KRK97167.1"/>
    </source>
</evidence>
<dbReference type="Pfam" id="PF00294">
    <property type="entry name" value="PfkB"/>
    <property type="match status" value="1"/>
</dbReference>
<feature type="domain" description="Carbohydrate kinase PfkB" evidence="5">
    <location>
        <begin position="3"/>
        <end position="287"/>
    </location>
</feature>
<gene>
    <name evidence="6" type="ORF">FD04_GL002029</name>
</gene>
<keyword evidence="7" id="KW-1185">Reference proteome</keyword>
<dbReference type="InterPro" id="IPR029056">
    <property type="entry name" value="Ribokinase-like"/>
</dbReference>
<evidence type="ECO:0000256" key="4">
    <source>
        <dbReference type="RuleBase" id="RU003704"/>
    </source>
</evidence>
<protein>
    <submittedName>
        <fullName evidence="6">Ribokinase family sugar kinase</fullName>
    </submittedName>
</protein>
<evidence type="ECO:0000313" key="7">
    <source>
        <dbReference type="Proteomes" id="UP000051160"/>
    </source>
</evidence>
<dbReference type="GO" id="GO:0006796">
    <property type="term" value="P:phosphate-containing compound metabolic process"/>
    <property type="evidence" value="ECO:0007669"/>
    <property type="project" value="UniProtKB-ARBA"/>
</dbReference>
<dbReference type="InterPro" id="IPR011611">
    <property type="entry name" value="PfkB_dom"/>
</dbReference>
<dbReference type="PANTHER" id="PTHR10584:SF166">
    <property type="entry name" value="RIBOKINASE"/>
    <property type="match status" value="1"/>
</dbReference>
<comment type="caution">
    <text evidence="6">The sequence shown here is derived from an EMBL/GenBank/DDBJ whole genome shotgun (WGS) entry which is preliminary data.</text>
</comment>
<dbReference type="EMBL" id="AZEE01000030">
    <property type="protein sequence ID" value="KRK97167.1"/>
    <property type="molecule type" value="Genomic_DNA"/>
</dbReference>
<reference evidence="6 7" key="1">
    <citation type="journal article" date="2015" name="Genome Announc.">
        <title>Expanding the biotechnology potential of lactobacilli through comparative genomics of 213 strains and associated genera.</title>
        <authorList>
            <person name="Sun Z."/>
            <person name="Harris H.M."/>
            <person name="McCann A."/>
            <person name="Guo C."/>
            <person name="Argimon S."/>
            <person name="Zhang W."/>
            <person name="Yang X."/>
            <person name="Jeffery I.B."/>
            <person name="Cooney J.C."/>
            <person name="Kagawa T.F."/>
            <person name="Liu W."/>
            <person name="Song Y."/>
            <person name="Salvetti E."/>
            <person name="Wrobel A."/>
            <person name="Rasinkangas P."/>
            <person name="Parkhill J."/>
            <person name="Rea M.C."/>
            <person name="O'Sullivan O."/>
            <person name="Ritari J."/>
            <person name="Douillard F.P."/>
            <person name="Paul Ross R."/>
            <person name="Yang R."/>
            <person name="Briner A.E."/>
            <person name="Felis G.E."/>
            <person name="de Vos W.M."/>
            <person name="Barrangou R."/>
            <person name="Klaenhammer T.R."/>
            <person name="Caufield P.W."/>
            <person name="Cui Y."/>
            <person name="Zhang H."/>
            <person name="O'Toole P.W."/>
        </authorList>
    </citation>
    <scope>NUCLEOTIDE SEQUENCE [LARGE SCALE GENOMIC DNA]</scope>
    <source>
        <strain evidence="6 7">DSM 19909</strain>
    </source>
</reference>
<dbReference type="InterPro" id="IPR002173">
    <property type="entry name" value="Carboh/pur_kinase_PfkB_CS"/>
</dbReference>
<dbReference type="AlphaFoldDB" id="A0A0R1LN05"/>
<dbReference type="InterPro" id="IPR002139">
    <property type="entry name" value="Ribo/fructo_kinase"/>
</dbReference>
<dbReference type="GO" id="GO:0005829">
    <property type="term" value="C:cytosol"/>
    <property type="evidence" value="ECO:0007669"/>
    <property type="project" value="TreeGrafter"/>
</dbReference>
<dbReference type="OrthoDB" id="9775849at2"/>
<proteinExistence type="inferred from homology"/>
<dbReference type="PATRIC" id="fig|1423776.4.peg.2055"/>
<keyword evidence="3 4" id="KW-0418">Kinase</keyword>
<dbReference type="Gene3D" id="3.40.1190.20">
    <property type="match status" value="1"/>
</dbReference>
<dbReference type="RefSeq" id="WP_054701308.1">
    <property type="nucleotide sequence ID" value="NZ_AZEE01000030.1"/>
</dbReference>
<keyword evidence="2 4" id="KW-0808">Transferase</keyword>
<dbReference type="GO" id="GO:0016301">
    <property type="term" value="F:kinase activity"/>
    <property type="evidence" value="ECO:0007669"/>
    <property type="project" value="UniProtKB-KW"/>
</dbReference>
<dbReference type="PROSITE" id="PS00584">
    <property type="entry name" value="PFKB_KINASES_2"/>
    <property type="match status" value="1"/>
</dbReference>
<evidence type="ECO:0000256" key="3">
    <source>
        <dbReference type="ARBA" id="ARBA00022777"/>
    </source>
</evidence>
<dbReference type="Proteomes" id="UP000051160">
    <property type="component" value="Unassembled WGS sequence"/>
</dbReference>
<dbReference type="SUPFAM" id="SSF53613">
    <property type="entry name" value="Ribokinase-like"/>
    <property type="match status" value="1"/>
</dbReference>
<dbReference type="STRING" id="1423776.FD04_GL002029"/>
<dbReference type="PANTHER" id="PTHR10584">
    <property type="entry name" value="SUGAR KINASE"/>
    <property type="match status" value="1"/>
</dbReference>
<dbReference type="PRINTS" id="PR00990">
    <property type="entry name" value="RIBOKINASE"/>
</dbReference>
<evidence type="ECO:0000259" key="5">
    <source>
        <dbReference type="Pfam" id="PF00294"/>
    </source>
</evidence>
<accession>A0A0R1LN05</accession>
<comment type="similarity">
    <text evidence="1 4">Belongs to the carbohydrate kinase PfkB family.</text>
</comment>
<evidence type="ECO:0000256" key="2">
    <source>
        <dbReference type="ARBA" id="ARBA00022679"/>
    </source>
</evidence>
<evidence type="ECO:0000256" key="1">
    <source>
        <dbReference type="ARBA" id="ARBA00010688"/>
    </source>
</evidence>
<sequence length="292" mass="31847">MKRTLIMGAAYVDVVVNVPTLPVSGSDVTGQLMTTMVGGSAFNVYGAMQYAQAPADLFVPVGQGQYAQLVREQLRTKQIPELLTVDEADNGWDMSLVEPSGERSFLTIPGIDQVWRDDWFDRIQLTDYAYVYLSGYQLEDAEMAERILTQLRRQAPDAIILFDASPRMAYLKPKTVAQLLQPNVIIHCNETEFCYFAASEQPMATVAAQIYQQTKQPVIITLGERGTYYYDHGNGEVIASERVPVVNTIGAGDTHCGGMLAGLATGQSLPAAIESANQLAAKVVSQQAGSLL</sequence>
<organism evidence="6 7">
    <name type="scientific">Secundilactobacillus odoratitofui DSM 19909 = JCM 15043</name>
    <dbReference type="NCBI Taxonomy" id="1423776"/>
    <lineage>
        <taxon>Bacteria</taxon>
        <taxon>Bacillati</taxon>
        <taxon>Bacillota</taxon>
        <taxon>Bacilli</taxon>
        <taxon>Lactobacillales</taxon>
        <taxon>Lactobacillaceae</taxon>
        <taxon>Secundilactobacillus</taxon>
    </lineage>
</organism>
<name>A0A0R1LN05_9LACO</name>